<dbReference type="Gene3D" id="2.60.120.380">
    <property type="match status" value="1"/>
</dbReference>
<protein>
    <submittedName>
        <fullName evidence="1">Uncharacterized protein</fullName>
    </submittedName>
</protein>
<name>A0A1H7M1M0_STIAU</name>
<evidence type="ECO:0000313" key="2">
    <source>
        <dbReference type="Proteomes" id="UP000182719"/>
    </source>
</evidence>
<gene>
    <name evidence="1" type="ORF">SAMN05444354_103397</name>
</gene>
<accession>A0A1H7M1M0</accession>
<sequence>MAEKVGSTEGSARWTTGQEVWVALLKQGGLDLQHYDGELAANVRNALEPKPPAKPLELEAFLQKHGTRPEPLLSAFFQALQPFSRMYVDIYSLLERIGTKYGQQNLRVKFEFEKADTSLEFDLHSFREQIERWRQLTRPLIREEWKENSLWDLLHAFEFPGHTLAELFNAPTGAPPGTTLTKWVQQYNQGQWPDVFLGPPQVTSPTLQSLLSRAWAVWQAIVTAGKSLNQQRDYLKQYPIPPQSTPLVFEDGVLEHSPVVWGHLRLLDSDLWAQSFARQIHELRHDSGGIVEQKLTAFLANIPREERIVKDLRLEIEELLSLPIWRKRYELYSIWVFTRIVGALGGPDDAMFHLENGLFHIPFNPTLVATFTRWEPTVALWAELRSPLQNPQGKGRKGNIQPDYCLAVDGTGGAHEHPQPASSDVIAVVECKQYLKANKRSFQDALHDYARGHPRAQVTLVNYGPAAPAIAAELASSFTPSPEVFGGFKPGCADLASGRFNSLLLRAIEQVCQRKIATPPLSNAPPDDRERIPTDAVGSIRLTWSEQPADLDLHLYLPGGAGVEEVYYRSPGSLKEAPWVWLANDIQQGRGPEVIHVAQVVPGRYRCVVHHYSSDGSLASSGASVEVLWRGRSLRVTCPAESHGKWWHVFDVVAPDGALKVVNALLEDKPK</sequence>
<dbReference type="RefSeq" id="WP_143101354.1">
    <property type="nucleotide sequence ID" value="NZ_FOAP01000003.1"/>
</dbReference>
<proteinExistence type="predicted"/>
<evidence type="ECO:0000313" key="1">
    <source>
        <dbReference type="EMBL" id="SEL04878.1"/>
    </source>
</evidence>
<dbReference type="AlphaFoldDB" id="A0A1H7M1M0"/>
<keyword evidence="2" id="KW-1185">Reference proteome</keyword>
<organism evidence="1 2">
    <name type="scientific">Stigmatella aurantiaca</name>
    <dbReference type="NCBI Taxonomy" id="41"/>
    <lineage>
        <taxon>Bacteria</taxon>
        <taxon>Pseudomonadati</taxon>
        <taxon>Myxococcota</taxon>
        <taxon>Myxococcia</taxon>
        <taxon>Myxococcales</taxon>
        <taxon>Cystobacterineae</taxon>
        <taxon>Archangiaceae</taxon>
        <taxon>Stigmatella</taxon>
    </lineage>
</organism>
<dbReference type="EMBL" id="FOAP01000003">
    <property type="protein sequence ID" value="SEL04878.1"/>
    <property type="molecule type" value="Genomic_DNA"/>
</dbReference>
<dbReference type="Proteomes" id="UP000182719">
    <property type="component" value="Unassembled WGS sequence"/>
</dbReference>
<reference evidence="2" key="1">
    <citation type="submission" date="2016-10" db="EMBL/GenBank/DDBJ databases">
        <authorList>
            <person name="Varghese N."/>
            <person name="Submissions S."/>
        </authorList>
    </citation>
    <scope>NUCLEOTIDE SEQUENCE [LARGE SCALE GENOMIC DNA]</scope>
    <source>
        <strain evidence="2">DSM 17044</strain>
    </source>
</reference>
<dbReference type="OrthoDB" id="6372180at2"/>